<feature type="transmembrane region" description="Helical" evidence="6">
    <location>
        <begin position="364"/>
        <end position="386"/>
    </location>
</feature>
<feature type="transmembrane region" description="Helical" evidence="6">
    <location>
        <begin position="268"/>
        <end position="287"/>
    </location>
</feature>
<dbReference type="SUPFAM" id="SSF103473">
    <property type="entry name" value="MFS general substrate transporter"/>
    <property type="match status" value="1"/>
</dbReference>
<dbReference type="Gene3D" id="1.20.1720.10">
    <property type="entry name" value="Multidrug resistance protein D"/>
    <property type="match status" value="1"/>
</dbReference>
<feature type="signal peptide" evidence="7">
    <location>
        <begin position="1"/>
        <end position="25"/>
    </location>
</feature>
<feature type="chain" id="PRO_5042013015" evidence="7">
    <location>
        <begin position="26"/>
        <end position="527"/>
    </location>
</feature>
<keyword evidence="7" id="KW-0732">Signal</keyword>
<comment type="caution">
    <text evidence="9">The sequence shown here is derived from an EMBL/GenBank/DDBJ whole genome shotgun (WGS) entry which is preliminary data.</text>
</comment>
<keyword evidence="2 6" id="KW-0812">Transmembrane</keyword>
<sequence>MVLVMTGLATTVFLASLDSTIVTTALPTITEHLHGTASDYSWTGAYSTQLLCSGAFIPLWGPLSDVVGRKLILYPSIALFLLGSGLCGAATSMSFLIGCRALQGVGEGGIIVMVQVVLTDIVSLQDRGKYGSVIGGCWGIASILGPVLGGVLTERLSWRWIFWINLPTGGLATLLLMFCLNLNPTRKLTFKEFLQNFDFLGVYVLRKVSADVNSRHAHRSLLMTGNSRSTIGLLVVGPVLLLLAGIVESRTTRMAIIPPRLFRTRTTLSLFGLAFLHAIGFMCANFYLPVMFQGVNGDSPLISGVKLFPVALGGSVATVIVGLIVTATKRTRPFIWSGTALMTLGAGLLITLSEKSSLGQEMGFSLIEGVGIGFLFQPPLIALQAAMPLKDMAACTGAFYLVRTLGCTLGISLGGVAFQSQLAIRLRAIPALTGTSAEASILQGNYKDIKLLLPAELRQQVIVALSRSLRTIYIMLAPLAGTTFLLSLLVRHYSLERNFVQKTRPEEAAPQIAADEKGGEVGETKSV</sequence>
<comment type="subcellular location">
    <subcellularLocation>
        <location evidence="1">Membrane</location>
        <topology evidence="1">Multi-pass membrane protein</topology>
    </subcellularLocation>
</comment>
<evidence type="ECO:0000256" key="3">
    <source>
        <dbReference type="ARBA" id="ARBA00022989"/>
    </source>
</evidence>
<dbReference type="AlphaFoldDB" id="A0AAD7IC92"/>
<evidence type="ECO:0000256" key="5">
    <source>
        <dbReference type="SAM" id="MobiDB-lite"/>
    </source>
</evidence>
<feature type="compositionally biased region" description="Basic and acidic residues" evidence="5">
    <location>
        <begin position="514"/>
        <end position="527"/>
    </location>
</feature>
<dbReference type="InterPro" id="IPR011701">
    <property type="entry name" value="MFS"/>
</dbReference>
<keyword evidence="10" id="KW-1185">Reference proteome</keyword>
<dbReference type="CDD" id="cd17502">
    <property type="entry name" value="MFS_Azr1_MDR_like"/>
    <property type="match status" value="1"/>
</dbReference>
<evidence type="ECO:0000256" key="7">
    <source>
        <dbReference type="SAM" id="SignalP"/>
    </source>
</evidence>
<dbReference type="PANTHER" id="PTHR23501">
    <property type="entry name" value="MAJOR FACILITATOR SUPERFAMILY"/>
    <property type="match status" value="1"/>
</dbReference>
<proteinExistence type="predicted"/>
<feature type="transmembrane region" description="Helical" evidence="6">
    <location>
        <begin position="160"/>
        <end position="181"/>
    </location>
</feature>
<gene>
    <name evidence="9" type="ORF">B0H16DRAFT_1324771</name>
</gene>
<feature type="domain" description="Major facilitator superfamily (MFS) profile" evidence="8">
    <location>
        <begin position="4"/>
        <end position="495"/>
    </location>
</feature>
<accession>A0AAD7IC92</accession>
<feature type="transmembrane region" description="Helical" evidence="6">
    <location>
        <begin position="472"/>
        <end position="490"/>
    </location>
</feature>
<evidence type="ECO:0000259" key="8">
    <source>
        <dbReference type="PROSITE" id="PS50850"/>
    </source>
</evidence>
<protein>
    <submittedName>
        <fullName evidence="9">MFS general substrate transporter</fullName>
    </submittedName>
</protein>
<evidence type="ECO:0000313" key="10">
    <source>
        <dbReference type="Proteomes" id="UP001215598"/>
    </source>
</evidence>
<evidence type="ECO:0000256" key="6">
    <source>
        <dbReference type="SAM" id="Phobius"/>
    </source>
</evidence>
<feature type="transmembrane region" description="Helical" evidence="6">
    <location>
        <begin position="40"/>
        <end position="60"/>
    </location>
</feature>
<evidence type="ECO:0000256" key="2">
    <source>
        <dbReference type="ARBA" id="ARBA00022692"/>
    </source>
</evidence>
<dbReference type="PANTHER" id="PTHR23501:SF102">
    <property type="entry name" value="DRUG TRANSPORTER, PUTATIVE (AFU_ORTHOLOGUE AFUA_3G08530)-RELATED"/>
    <property type="match status" value="1"/>
</dbReference>
<feature type="region of interest" description="Disordered" evidence="5">
    <location>
        <begin position="506"/>
        <end position="527"/>
    </location>
</feature>
<keyword evidence="3 6" id="KW-1133">Transmembrane helix</keyword>
<feature type="transmembrane region" description="Helical" evidence="6">
    <location>
        <begin position="72"/>
        <end position="95"/>
    </location>
</feature>
<evidence type="ECO:0000313" key="9">
    <source>
        <dbReference type="EMBL" id="KAJ7739838.1"/>
    </source>
</evidence>
<keyword evidence="4 6" id="KW-0472">Membrane</keyword>
<dbReference type="InterPro" id="IPR036259">
    <property type="entry name" value="MFS_trans_sf"/>
</dbReference>
<evidence type="ECO:0000256" key="4">
    <source>
        <dbReference type="ARBA" id="ARBA00023136"/>
    </source>
</evidence>
<dbReference type="Proteomes" id="UP001215598">
    <property type="component" value="Unassembled WGS sequence"/>
</dbReference>
<name>A0AAD7IC92_9AGAR</name>
<evidence type="ECO:0000256" key="1">
    <source>
        <dbReference type="ARBA" id="ARBA00004141"/>
    </source>
</evidence>
<feature type="transmembrane region" description="Helical" evidence="6">
    <location>
        <begin position="398"/>
        <end position="418"/>
    </location>
</feature>
<dbReference type="GO" id="GO:0005886">
    <property type="term" value="C:plasma membrane"/>
    <property type="evidence" value="ECO:0007669"/>
    <property type="project" value="TreeGrafter"/>
</dbReference>
<dbReference type="Pfam" id="PF07690">
    <property type="entry name" value="MFS_1"/>
    <property type="match status" value="1"/>
</dbReference>
<dbReference type="EMBL" id="JARKIB010000105">
    <property type="protein sequence ID" value="KAJ7739838.1"/>
    <property type="molecule type" value="Genomic_DNA"/>
</dbReference>
<dbReference type="InterPro" id="IPR020846">
    <property type="entry name" value="MFS_dom"/>
</dbReference>
<feature type="transmembrane region" description="Helical" evidence="6">
    <location>
        <begin position="307"/>
        <end position="327"/>
    </location>
</feature>
<dbReference type="Gene3D" id="1.20.1250.20">
    <property type="entry name" value="MFS general substrate transporter like domains"/>
    <property type="match status" value="1"/>
</dbReference>
<organism evidence="9 10">
    <name type="scientific">Mycena metata</name>
    <dbReference type="NCBI Taxonomy" id="1033252"/>
    <lineage>
        <taxon>Eukaryota</taxon>
        <taxon>Fungi</taxon>
        <taxon>Dikarya</taxon>
        <taxon>Basidiomycota</taxon>
        <taxon>Agaricomycotina</taxon>
        <taxon>Agaricomycetes</taxon>
        <taxon>Agaricomycetidae</taxon>
        <taxon>Agaricales</taxon>
        <taxon>Marasmiineae</taxon>
        <taxon>Mycenaceae</taxon>
        <taxon>Mycena</taxon>
    </lineage>
</organism>
<dbReference type="PROSITE" id="PS50850">
    <property type="entry name" value="MFS"/>
    <property type="match status" value="1"/>
</dbReference>
<feature type="transmembrane region" description="Helical" evidence="6">
    <location>
        <begin position="334"/>
        <end position="352"/>
    </location>
</feature>
<feature type="transmembrane region" description="Helical" evidence="6">
    <location>
        <begin position="229"/>
        <end position="247"/>
    </location>
</feature>
<reference evidence="9" key="1">
    <citation type="submission" date="2023-03" db="EMBL/GenBank/DDBJ databases">
        <title>Massive genome expansion in bonnet fungi (Mycena s.s.) driven by repeated elements and novel gene families across ecological guilds.</title>
        <authorList>
            <consortium name="Lawrence Berkeley National Laboratory"/>
            <person name="Harder C.B."/>
            <person name="Miyauchi S."/>
            <person name="Viragh M."/>
            <person name="Kuo A."/>
            <person name="Thoen E."/>
            <person name="Andreopoulos B."/>
            <person name="Lu D."/>
            <person name="Skrede I."/>
            <person name="Drula E."/>
            <person name="Henrissat B."/>
            <person name="Morin E."/>
            <person name="Kohler A."/>
            <person name="Barry K."/>
            <person name="LaButti K."/>
            <person name="Morin E."/>
            <person name="Salamov A."/>
            <person name="Lipzen A."/>
            <person name="Mereny Z."/>
            <person name="Hegedus B."/>
            <person name="Baldrian P."/>
            <person name="Stursova M."/>
            <person name="Weitz H."/>
            <person name="Taylor A."/>
            <person name="Grigoriev I.V."/>
            <person name="Nagy L.G."/>
            <person name="Martin F."/>
            <person name="Kauserud H."/>
        </authorList>
    </citation>
    <scope>NUCLEOTIDE SEQUENCE</scope>
    <source>
        <strain evidence="9">CBHHK182m</strain>
    </source>
</reference>
<dbReference type="GO" id="GO:0022857">
    <property type="term" value="F:transmembrane transporter activity"/>
    <property type="evidence" value="ECO:0007669"/>
    <property type="project" value="InterPro"/>
</dbReference>
<feature type="transmembrane region" description="Helical" evidence="6">
    <location>
        <begin position="130"/>
        <end position="148"/>
    </location>
</feature>